<protein>
    <submittedName>
        <fullName evidence="1">Uncharacterized protein</fullName>
    </submittedName>
</protein>
<dbReference type="HOGENOM" id="CLU_3308466_0_0_9"/>
<evidence type="ECO:0000313" key="1">
    <source>
        <dbReference type="EMBL" id="EHL08739.1"/>
    </source>
</evidence>
<dbReference type="Proteomes" id="UP000004416">
    <property type="component" value="Unassembled WGS sequence"/>
</dbReference>
<accession>G9XHU9</accession>
<dbReference type="EMBL" id="AFZX01000013">
    <property type="protein sequence ID" value="EHL08739.1"/>
    <property type="molecule type" value="Genomic_DNA"/>
</dbReference>
<evidence type="ECO:0000313" key="2">
    <source>
        <dbReference type="Proteomes" id="UP000004416"/>
    </source>
</evidence>
<dbReference type="AlphaFoldDB" id="G9XHU9"/>
<reference evidence="1 2" key="1">
    <citation type="submission" date="2011-08" db="EMBL/GenBank/DDBJ databases">
        <authorList>
            <person name="Weinstock G."/>
            <person name="Sodergren E."/>
            <person name="Clifton S."/>
            <person name="Fulton L."/>
            <person name="Fulton B."/>
            <person name="Courtney L."/>
            <person name="Fronick C."/>
            <person name="Harrison M."/>
            <person name="Strong C."/>
            <person name="Farmer C."/>
            <person name="Delahaunty K."/>
            <person name="Markovic C."/>
            <person name="Hall O."/>
            <person name="Minx P."/>
            <person name="Tomlinson C."/>
            <person name="Mitreva M."/>
            <person name="Hou S."/>
            <person name="Chen J."/>
            <person name="Wollam A."/>
            <person name="Pepin K.H."/>
            <person name="Johnson M."/>
            <person name="Bhonagiri V."/>
            <person name="Zhang X."/>
            <person name="Suruliraj S."/>
            <person name="Warren W."/>
            <person name="Chinwalla A."/>
            <person name="Mardis E.R."/>
            <person name="Wilson R.K."/>
        </authorList>
    </citation>
    <scope>NUCLEOTIDE SEQUENCE [LARGE SCALE GENOMIC DNA]</scope>
    <source>
        <strain evidence="1 2">DP7</strain>
    </source>
</reference>
<proteinExistence type="predicted"/>
<organism evidence="1 2">
    <name type="scientific">Desulfitobacterium hafniense DP7</name>
    <dbReference type="NCBI Taxonomy" id="537010"/>
    <lineage>
        <taxon>Bacteria</taxon>
        <taxon>Bacillati</taxon>
        <taxon>Bacillota</taxon>
        <taxon>Clostridia</taxon>
        <taxon>Eubacteriales</taxon>
        <taxon>Desulfitobacteriaceae</taxon>
        <taxon>Desulfitobacterium</taxon>
    </lineage>
</organism>
<name>G9XHU9_DESHA</name>
<gene>
    <name evidence="1" type="ORF">HMPREF0322_00525</name>
</gene>
<sequence>MLNVVEMLQDSLGRYTKSVQRRASMRLINYMMFLDKKMV</sequence>
<comment type="caution">
    <text evidence="1">The sequence shown here is derived from an EMBL/GenBank/DDBJ whole genome shotgun (WGS) entry which is preliminary data.</text>
</comment>